<evidence type="ECO:0000256" key="1">
    <source>
        <dbReference type="SAM" id="MobiDB-lite"/>
    </source>
</evidence>
<protein>
    <submittedName>
        <fullName evidence="2">Uncharacterized protein</fullName>
    </submittedName>
</protein>
<evidence type="ECO:0000313" key="3">
    <source>
        <dbReference type="Proteomes" id="UP001066276"/>
    </source>
</evidence>
<comment type="caution">
    <text evidence="2">The sequence shown here is derived from an EMBL/GenBank/DDBJ whole genome shotgun (WGS) entry which is preliminary data.</text>
</comment>
<feature type="region of interest" description="Disordered" evidence="1">
    <location>
        <begin position="112"/>
        <end position="159"/>
    </location>
</feature>
<name>A0AAV7TQG7_PLEWA</name>
<dbReference type="Proteomes" id="UP001066276">
    <property type="component" value="Chromosome 3_2"/>
</dbReference>
<keyword evidence="3" id="KW-1185">Reference proteome</keyword>
<feature type="region of interest" description="Disordered" evidence="1">
    <location>
        <begin position="63"/>
        <end position="99"/>
    </location>
</feature>
<dbReference type="AlphaFoldDB" id="A0AAV7TQG7"/>
<proteinExistence type="predicted"/>
<sequence>MALKRILTRTKVFKNKKGRGERRNRHRRLPTGESIQLGLAVPRDHRGITQTCQRGAAFIQLQRGRPNGGGRALQAEDRAPAGGNAHLQAPKLNHTNGAQQVRCLRQIRIKKKKNAPLRRSATQATVQVAQSPPATPSPRRPLRCSARKKKKGNNKNKTI</sequence>
<dbReference type="EMBL" id="JANPWB010000006">
    <property type="protein sequence ID" value="KAJ1178700.1"/>
    <property type="molecule type" value="Genomic_DNA"/>
</dbReference>
<feature type="compositionally biased region" description="Polar residues" evidence="1">
    <location>
        <begin position="120"/>
        <end position="132"/>
    </location>
</feature>
<accession>A0AAV7TQG7</accession>
<gene>
    <name evidence="2" type="ORF">NDU88_003942</name>
</gene>
<feature type="compositionally biased region" description="Basic residues" evidence="1">
    <location>
        <begin position="140"/>
        <end position="159"/>
    </location>
</feature>
<reference evidence="2" key="1">
    <citation type="journal article" date="2022" name="bioRxiv">
        <title>Sequencing and chromosome-scale assembly of the giantPleurodeles waltlgenome.</title>
        <authorList>
            <person name="Brown T."/>
            <person name="Elewa A."/>
            <person name="Iarovenko S."/>
            <person name="Subramanian E."/>
            <person name="Araus A.J."/>
            <person name="Petzold A."/>
            <person name="Susuki M."/>
            <person name="Suzuki K.-i.T."/>
            <person name="Hayashi T."/>
            <person name="Toyoda A."/>
            <person name="Oliveira C."/>
            <person name="Osipova E."/>
            <person name="Leigh N.D."/>
            <person name="Simon A."/>
            <person name="Yun M.H."/>
        </authorList>
    </citation>
    <scope>NUCLEOTIDE SEQUENCE</scope>
    <source>
        <strain evidence="2">20211129_DDA</strain>
        <tissue evidence="2">Liver</tissue>
    </source>
</reference>
<organism evidence="2 3">
    <name type="scientific">Pleurodeles waltl</name>
    <name type="common">Iberian ribbed newt</name>
    <dbReference type="NCBI Taxonomy" id="8319"/>
    <lineage>
        <taxon>Eukaryota</taxon>
        <taxon>Metazoa</taxon>
        <taxon>Chordata</taxon>
        <taxon>Craniata</taxon>
        <taxon>Vertebrata</taxon>
        <taxon>Euteleostomi</taxon>
        <taxon>Amphibia</taxon>
        <taxon>Batrachia</taxon>
        <taxon>Caudata</taxon>
        <taxon>Salamandroidea</taxon>
        <taxon>Salamandridae</taxon>
        <taxon>Pleurodelinae</taxon>
        <taxon>Pleurodeles</taxon>
    </lineage>
</organism>
<evidence type="ECO:0000313" key="2">
    <source>
        <dbReference type="EMBL" id="KAJ1178700.1"/>
    </source>
</evidence>